<evidence type="ECO:0000313" key="2">
    <source>
        <dbReference type="EMBL" id="EQD80113.1"/>
    </source>
</evidence>
<protein>
    <submittedName>
        <fullName evidence="2">Molybdenum cofactor biosynthesis protein A</fullName>
    </submittedName>
</protein>
<dbReference type="InterPro" id="IPR013785">
    <property type="entry name" value="Aldolase_TIM"/>
</dbReference>
<feature type="non-terminal residue" evidence="2">
    <location>
        <position position="1"/>
    </location>
</feature>
<dbReference type="InterPro" id="IPR010505">
    <property type="entry name" value="MoaA_twitch"/>
</dbReference>
<organism evidence="2">
    <name type="scientific">mine drainage metagenome</name>
    <dbReference type="NCBI Taxonomy" id="410659"/>
    <lineage>
        <taxon>unclassified sequences</taxon>
        <taxon>metagenomes</taxon>
        <taxon>ecological metagenomes</taxon>
    </lineage>
</organism>
<feature type="domain" description="Molybdenum cofactor biosynthesis protein A-like twitch" evidence="1">
    <location>
        <begin position="10"/>
        <end position="110"/>
    </location>
</feature>
<dbReference type="EMBL" id="AUZX01000938">
    <property type="protein sequence ID" value="EQD80113.1"/>
    <property type="molecule type" value="Genomic_DNA"/>
</dbReference>
<dbReference type="AlphaFoldDB" id="T1CEW3"/>
<dbReference type="Gene3D" id="3.20.20.70">
    <property type="entry name" value="Aldolase class I"/>
    <property type="match status" value="1"/>
</dbReference>
<proteinExistence type="predicted"/>
<gene>
    <name evidence="2" type="ORF">B1A_01231</name>
</gene>
<dbReference type="Pfam" id="PF06463">
    <property type="entry name" value="Mob_synth_C"/>
    <property type="match status" value="1"/>
</dbReference>
<reference evidence="2" key="1">
    <citation type="submission" date="2013-08" db="EMBL/GenBank/DDBJ databases">
        <authorList>
            <person name="Mendez C."/>
            <person name="Richter M."/>
            <person name="Ferrer M."/>
            <person name="Sanchez J."/>
        </authorList>
    </citation>
    <scope>NUCLEOTIDE SEQUENCE</scope>
</reference>
<sequence>IQYMPEWVGRADRGVPVEEVREWLAAQATGIQRREMHHRSVYRVGGIDVELVDPVNNPEFCRNCHRVRVTHRGELKGCLNRNDDLVPTRGLDTDGLRAAFRQVVRERVPYYGVYRPATGPILTIQPLTEAADPLAEGTPAKGRRRVAVDAPP</sequence>
<reference evidence="2" key="2">
    <citation type="journal article" date="2014" name="ISME J.">
        <title>Microbial stratification in low pH oxic and suboxic macroscopic growths along an acid mine drainage.</title>
        <authorList>
            <person name="Mendez-Garcia C."/>
            <person name="Mesa V."/>
            <person name="Sprenger R.R."/>
            <person name="Richter M."/>
            <person name="Diez M.S."/>
            <person name="Solano J."/>
            <person name="Bargiela R."/>
            <person name="Golyshina O.V."/>
            <person name="Manteca A."/>
            <person name="Ramos J.L."/>
            <person name="Gallego J.R."/>
            <person name="Llorente I."/>
            <person name="Martins Dos Santos V.A."/>
            <person name="Jensen O.N."/>
            <person name="Pelaez A.I."/>
            <person name="Sanchez J."/>
            <person name="Ferrer M."/>
        </authorList>
    </citation>
    <scope>NUCLEOTIDE SEQUENCE</scope>
</reference>
<comment type="caution">
    <text evidence="2">The sequence shown here is derived from an EMBL/GenBank/DDBJ whole genome shotgun (WGS) entry which is preliminary data.</text>
</comment>
<accession>T1CEW3</accession>
<dbReference type="GO" id="GO:0006777">
    <property type="term" value="P:Mo-molybdopterin cofactor biosynthetic process"/>
    <property type="evidence" value="ECO:0007669"/>
    <property type="project" value="InterPro"/>
</dbReference>
<dbReference type="GO" id="GO:0051539">
    <property type="term" value="F:4 iron, 4 sulfur cluster binding"/>
    <property type="evidence" value="ECO:0007669"/>
    <property type="project" value="InterPro"/>
</dbReference>
<evidence type="ECO:0000259" key="1">
    <source>
        <dbReference type="Pfam" id="PF06463"/>
    </source>
</evidence>
<name>T1CEW3_9ZZZZ</name>